<accession>A0A1F5KNQ3</accession>
<evidence type="ECO:0000313" key="3">
    <source>
        <dbReference type="Proteomes" id="UP000178565"/>
    </source>
</evidence>
<protein>
    <submittedName>
        <fullName evidence="2">Uncharacterized protein</fullName>
    </submittedName>
</protein>
<name>A0A1F5KNQ3_9BACT</name>
<sequence>MEAHTALEDEKWYKWIMAEENQKDTQTRTDSDSPQENMGEVMDRLESTPLEHYSTTVGEGDGKIVLLLHPTTIKVPNVKRTDLTWLTDRNNQRGRLKTYLWSLDQDPTKLGEELDLTYHMYVFAMQKGFRGIVFLESVSPSEPKTVLSKTRQALGFSNSSYPSCEALNSVLYYNLFGFRLGIDLLDNLPKDESGNKERADINLPEEYGMDNPAELEIFDPESLRILAPNAVSVFELKDRNFIGKVMMHSLEEAKKPYQPLENPIGKTRNQLDTLKGTLK</sequence>
<proteinExistence type="predicted"/>
<feature type="region of interest" description="Disordered" evidence="1">
    <location>
        <begin position="258"/>
        <end position="279"/>
    </location>
</feature>
<dbReference type="EMBL" id="MFDM01000024">
    <property type="protein sequence ID" value="OGE42474.1"/>
    <property type="molecule type" value="Genomic_DNA"/>
</dbReference>
<dbReference type="Proteomes" id="UP000178565">
    <property type="component" value="Unassembled WGS sequence"/>
</dbReference>
<reference evidence="2 3" key="1">
    <citation type="journal article" date="2016" name="Nat. Commun.">
        <title>Thousands of microbial genomes shed light on interconnected biogeochemical processes in an aquifer system.</title>
        <authorList>
            <person name="Anantharaman K."/>
            <person name="Brown C.T."/>
            <person name="Hug L.A."/>
            <person name="Sharon I."/>
            <person name="Castelle C.J."/>
            <person name="Probst A.J."/>
            <person name="Thomas B.C."/>
            <person name="Singh A."/>
            <person name="Wilkins M.J."/>
            <person name="Karaoz U."/>
            <person name="Brodie E.L."/>
            <person name="Williams K.H."/>
            <person name="Hubbard S.S."/>
            <person name="Banfield J.F."/>
        </authorList>
    </citation>
    <scope>NUCLEOTIDE SEQUENCE [LARGE SCALE GENOMIC DNA]</scope>
</reference>
<dbReference type="STRING" id="1797785.A3B45_01575"/>
<gene>
    <name evidence="2" type="ORF">A3B45_01575</name>
</gene>
<organism evidence="2 3">
    <name type="scientific">Candidatus Daviesbacteria bacterium RIFCSPLOWO2_01_FULL_39_12</name>
    <dbReference type="NCBI Taxonomy" id="1797785"/>
    <lineage>
        <taxon>Bacteria</taxon>
        <taxon>Candidatus Daviesiibacteriota</taxon>
    </lineage>
</organism>
<dbReference type="AlphaFoldDB" id="A0A1F5KNQ3"/>
<evidence type="ECO:0000313" key="2">
    <source>
        <dbReference type="EMBL" id="OGE42474.1"/>
    </source>
</evidence>
<evidence type="ECO:0000256" key="1">
    <source>
        <dbReference type="SAM" id="MobiDB-lite"/>
    </source>
</evidence>
<comment type="caution">
    <text evidence="2">The sequence shown here is derived from an EMBL/GenBank/DDBJ whole genome shotgun (WGS) entry which is preliminary data.</text>
</comment>